<keyword evidence="2" id="KW-0812">Transmembrane</keyword>
<feature type="domain" description="Sporulation stage II protein D amidase enhancer LytB N-terminal" evidence="3">
    <location>
        <begin position="122"/>
        <end position="224"/>
    </location>
</feature>
<name>A0AAC9J346_VIRHA</name>
<dbReference type="NCBIfam" id="TIGR02669">
    <property type="entry name" value="SpoIID_LytB"/>
    <property type="match status" value="1"/>
</dbReference>
<feature type="region of interest" description="Disordered" evidence="1">
    <location>
        <begin position="93"/>
        <end position="112"/>
    </location>
</feature>
<keyword evidence="2" id="KW-1133">Transmembrane helix</keyword>
<accession>A0AAC9J346</accession>
<dbReference type="PANTHER" id="PTHR30032">
    <property type="entry name" value="N-ACETYLMURAMOYL-L-ALANINE AMIDASE-RELATED"/>
    <property type="match status" value="1"/>
</dbReference>
<dbReference type="KEGG" id="vhl:BME96_16705"/>
<dbReference type="InterPro" id="IPR013693">
    <property type="entry name" value="SpoIID/LytB_N"/>
</dbReference>
<dbReference type="EMBL" id="CP017962">
    <property type="protein sequence ID" value="APC49728.1"/>
    <property type="molecule type" value="Genomic_DNA"/>
</dbReference>
<evidence type="ECO:0000256" key="2">
    <source>
        <dbReference type="SAM" id="Phobius"/>
    </source>
</evidence>
<dbReference type="PANTHER" id="PTHR30032:SF4">
    <property type="entry name" value="AMIDASE ENHANCER"/>
    <property type="match status" value="1"/>
</dbReference>
<dbReference type="InterPro" id="IPR051922">
    <property type="entry name" value="Bact_Sporulation_Assoc"/>
</dbReference>
<reference evidence="4 5" key="1">
    <citation type="submission" date="2016-11" db="EMBL/GenBank/DDBJ databases">
        <title>Complete genome sequencing of Virgibacillus halodenitrificans PDB-F2.</title>
        <authorList>
            <person name="Sun Z."/>
            <person name="Zhou Y."/>
            <person name="Li H."/>
        </authorList>
    </citation>
    <scope>NUCLEOTIDE SEQUENCE [LARGE SCALE GENOMIC DNA]</scope>
    <source>
        <strain evidence="4 5">PDB-F2</strain>
    </source>
</reference>
<dbReference type="InterPro" id="IPR013486">
    <property type="entry name" value="SpoIID/LytB"/>
</dbReference>
<protein>
    <submittedName>
        <fullName evidence="4">Stage II sporulation protein D</fullName>
    </submittedName>
</protein>
<dbReference type="AlphaFoldDB" id="A0AAC9J346"/>
<evidence type="ECO:0000259" key="3">
    <source>
        <dbReference type="Pfam" id="PF08486"/>
    </source>
</evidence>
<sequence length="395" mass="45175">MQRGMALKKPNMYHSAKNKSIIKKIKSKQKATYKGTLPKKIPPWKRKTAFHKPKTAATWKLPTILMISSLFFIILIIPTLIVIPFGKESENESRMVEKEQTAQTPQEETEASPFSVAVMRSTSEEVENVPLETYVSRVIASEMPADFELEALKAQALAARTYIVNHKLHTNENDKKESDVTDTVQHQVYKDDKELKRQWGSDYEWKIDKIKKAVQETKGEILTYNSQPITPAFFSTSNGFTENSEDYWENELPYLRSVESHWDKSSPKFLDQKIFTLNQFENAMKVELNKSGSLVMEVTRTKSNRVDELMIDGHKFSGRVVREKLELRSSDFKIKQKNDHLIFTTKGYGHGIGMSQYGANGMAKEGKTYKDIVNHYYKGVEISTVTDTAPALVAK</sequence>
<organism evidence="4 5">
    <name type="scientific">Virgibacillus halodenitrificans</name>
    <name type="common">Bacillus halodenitrificans</name>
    <dbReference type="NCBI Taxonomy" id="1482"/>
    <lineage>
        <taxon>Bacteria</taxon>
        <taxon>Bacillati</taxon>
        <taxon>Bacillota</taxon>
        <taxon>Bacilli</taxon>
        <taxon>Bacillales</taxon>
        <taxon>Bacillaceae</taxon>
        <taxon>Virgibacillus</taxon>
    </lineage>
</organism>
<dbReference type="GO" id="GO:0030435">
    <property type="term" value="P:sporulation resulting in formation of a cellular spore"/>
    <property type="evidence" value="ECO:0007669"/>
    <property type="project" value="InterPro"/>
</dbReference>
<evidence type="ECO:0000313" key="5">
    <source>
        <dbReference type="Proteomes" id="UP000182945"/>
    </source>
</evidence>
<evidence type="ECO:0000313" key="4">
    <source>
        <dbReference type="EMBL" id="APC49728.1"/>
    </source>
</evidence>
<dbReference type="GO" id="GO:0030288">
    <property type="term" value="C:outer membrane-bounded periplasmic space"/>
    <property type="evidence" value="ECO:0007669"/>
    <property type="project" value="TreeGrafter"/>
</dbReference>
<dbReference type="Proteomes" id="UP000182945">
    <property type="component" value="Chromosome"/>
</dbReference>
<dbReference type="NCBIfam" id="TIGR02870">
    <property type="entry name" value="spore_II_D"/>
    <property type="match status" value="1"/>
</dbReference>
<gene>
    <name evidence="4" type="ORF">BME96_16705</name>
</gene>
<dbReference type="InterPro" id="IPR014225">
    <property type="entry name" value="Spore_II_D_firmicutes"/>
</dbReference>
<evidence type="ECO:0000256" key="1">
    <source>
        <dbReference type="SAM" id="MobiDB-lite"/>
    </source>
</evidence>
<keyword evidence="2" id="KW-0472">Membrane</keyword>
<proteinExistence type="predicted"/>
<feature type="transmembrane region" description="Helical" evidence="2">
    <location>
        <begin position="64"/>
        <end position="85"/>
    </location>
</feature>
<dbReference type="Pfam" id="PF08486">
    <property type="entry name" value="SpoIID"/>
    <property type="match status" value="1"/>
</dbReference>